<accession>A0A7S2BS48</accession>
<proteinExistence type="inferred from homology"/>
<comment type="similarity">
    <text evidence="1">Belongs to the PstS family.</text>
</comment>
<feature type="chain" id="PRO_5031493906" description="PBP domain-containing protein" evidence="2">
    <location>
        <begin position="22"/>
        <end position="449"/>
    </location>
</feature>
<evidence type="ECO:0000259" key="3">
    <source>
        <dbReference type="Pfam" id="PF12849"/>
    </source>
</evidence>
<keyword evidence="2" id="KW-0732">Signal</keyword>
<sequence length="449" mass="47945">MSAAKIALLAAVAQTISEVQATGELHGSGTTKASELFWRAMDIIETRTKGPTHLTYRAVGSSTGQKEFVGASNGHAALNHFGAGDIAMSSSRYAALLEAGRMMVHMPFALSAIGVFHSVKASELPTSGSIHLTGCVLAKIFSRQITMWNDPEIVALNPGMTAAAAIKVVHYIHGSSSTTGFTQYLSMKCPAHWPLGSGSTITWPTNTYETQGPDGVPSFITDNTYAIGYIEASAGHEAGLSEVALQNRDGYYLDTRNADFGAMGVVSVSDGRIPSDPTADFSNVNLYDLVGSTTWPITMISYLYIDKDLSAMEAQTAALLQAFVNFIMGAEGQALVVNSLLVPLPAELLLYNTNTLSSLTMPAGYVPYSFEDTSTTMPEVGAGTNVISGKRNDWDELERTRHAATITTLQEQINVLQAQLNALQACTIVCPVDANGRQLEQSFRQPARA</sequence>
<dbReference type="InterPro" id="IPR050962">
    <property type="entry name" value="Phosphate-bind_PstS"/>
</dbReference>
<dbReference type="Gene3D" id="3.40.190.10">
    <property type="entry name" value="Periplasmic binding protein-like II"/>
    <property type="match status" value="2"/>
</dbReference>
<dbReference type="InterPro" id="IPR024370">
    <property type="entry name" value="PBP_domain"/>
</dbReference>
<gene>
    <name evidence="4" type="ORF">CBRE1094_LOCUS3695</name>
</gene>
<evidence type="ECO:0000313" key="4">
    <source>
        <dbReference type="EMBL" id="CAD9405233.1"/>
    </source>
</evidence>
<reference evidence="4" key="1">
    <citation type="submission" date="2021-01" db="EMBL/GenBank/DDBJ databases">
        <authorList>
            <person name="Corre E."/>
            <person name="Pelletier E."/>
            <person name="Niang G."/>
            <person name="Scheremetjew M."/>
            <person name="Finn R."/>
            <person name="Kale V."/>
            <person name="Holt S."/>
            <person name="Cochrane G."/>
            <person name="Meng A."/>
            <person name="Brown T."/>
            <person name="Cohen L."/>
        </authorList>
    </citation>
    <scope>NUCLEOTIDE SEQUENCE</scope>
    <source>
        <strain evidence="4">UTEX LB 985</strain>
    </source>
</reference>
<feature type="signal peptide" evidence="2">
    <location>
        <begin position="1"/>
        <end position="21"/>
    </location>
</feature>
<dbReference type="PANTHER" id="PTHR42996">
    <property type="entry name" value="PHOSPHATE-BINDING PROTEIN PSTS"/>
    <property type="match status" value="1"/>
</dbReference>
<dbReference type="EMBL" id="HBGU01006808">
    <property type="protein sequence ID" value="CAD9405233.1"/>
    <property type="molecule type" value="Transcribed_RNA"/>
</dbReference>
<dbReference type="AlphaFoldDB" id="A0A7S2BS48"/>
<evidence type="ECO:0000256" key="2">
    <source>
        <dbReference type="SAM" id="SignalP"/>
    </source>
</evidence>
<dbReference type="PANTHER" id="PTHR42996:SF1">
    <property type="entry name" value="PHOSPHATE-BINDING PROTEIN PSTS"/>
    <property type="match status" value="1"/>
</dbReference>
<name>A0A7S2BS48_9EUKA</name>
<dbReference type="SUPFAM" id="SSF53850">
    <property type="entry name" value="Periplasmic binding protein-like II"/>
    <property type="match status" value="1"/>
</dbReference>
<feature type="domain" description="PBP" evidence="3">
    <location>
        <begin position="21"/>
        <end position="330"/>
    </location>
</feature>
<protein>
    <recommendedName>
        <fullName evidence="3">PBP domain-containing protein</fullName>
    </recommendedName>
</protein>
<organism evidence="4">
    <name type="scientific">Haptolina brevifila</name>
    <dbReference type="NCBI Taxonomy" id="156173"/>
    <lineage>
        <taxon>Eukaryota</taxon>
        <taxon>Haptista</taxon>
        <taxon>Haptophyta</taxon>
        <taxon>Prymnesiophyceae</taxon>
        <taxon>Prymnesiales</taxon>
        <taxon>Prymnesiaceae</taxon>
        <taxon>Haptolina</taxon>
    </lineage>
</organism>
<evidence type="ECO:0000256" key="1">
    <source>
        <dbReference type="ARBA" id="ARBA00008725"/>
    </source>
</evidence>
<dbReference type="Pfam" id="PF12849">
    <property type="entry name" value="PBP_like_2"/>
    <property type="match status" value="1"/>
</dbReference>